<dbReference type="PROSITE" id="PS50893">
    <property type="entry name" value="ABC_TRANSPORTER_2"/>
    <property type="match status" value="1"/>
</dbReference>
<evidence type="ECO:0000313" key="8">
    <source>
        <dbReference type="Proteomes" id="UP000008311"/>
    </source>
</evidence>
<keyword evidence="8" id="KW-1185">Reference proteome</keyword>
<protein>
    <recommendedName>
        <fullName evidence="2">ABC-type xenobiotic transporter</fullName>
        <ecNumber evidence="2">7.6.2.2</ecNumber>
    </recommendedName>
</protein>
<keyword evidence="4" id="KW-0067">ATP-binding</keyword>
<dbReference type="InterPro" id="IPR050173">
    <property type="entry name" value="ABC_transporter_C-like"/>
</dbReference>
<dbReference type="GO" id="GO:0016887">
    <property type="term" value="F:ATP hydrolysis activity"/>
    <property type="evidence" value="ECO:0007669"/>
    <property type="project" value="InterPro"/>
</dbReference>
<dbReference type="InterPro" id="IPR003593">
    <property type="entry name" value="AAA+_ATPase"/>
</dbReference>
<dbReference type="SMART" id="SM00382">
    <property type="entry name" value="AAA"/>
    <property type="match status" value="1"/>
</dbReference>
<dbReference type="GO" id="GO:0008559">
    <property type="term" value="F:ABC-type xenobiotic transporter activity"/>
    <property type="evidence" value="ECO:0007669"/>
    <property type="project" value="UniProtKB-EC"/>
</dbReference>
<evidence type="ECO:0000256" key="5">
    <source>
        <dbReference type="ARBA" id="ARBA00034018"/>
    </source>
</evidence>
<dbReference type="AlphaFoldDB" id="B9RCM1"/>
<dbReference type="SUPFAM" id="SSF52540">
    <property type="entry name" value="P-loop containing nucleoside triphosphate hydrolases"/>
    <property type="match status" value="1"/>
</dbReference>
<dbReference type="PANTHER" id="PTHR24223:SF263">
    <property type="entry name" value="ABC-TYPE XENOBIOTIC TRANSPORTER"/>
    <property type="match status" value="1"/>
</dbReference>
<sequence>MSCYNTSHYFLDMLFPQNFTLCWVSLDRIANFLEEPELPDRNIRQKCSRKELNECILIKSTEISWDTTPLAKPALRNINLAAQSEEKVAICGEVGSGKSTLLAALLREVPKINEQYEEVLERCSLVKDLEMLPFVDQTQIGERGVNLSGGQKQRVQLARALYQDADIYLLDDPFSAVDAHTETILFNEYVIRALSGKTVLLVTHQVDLLPAFNSILMLSAGKS</sequence>
<dbReference type="Pfam" id="PF00005">
    <property type="entry name" value="ABC_tran"/>
    <property type="match status" value="1"/>
</dbReference>
<organism evidence="7 8">
    <name type="scientific">Ricinus communis</name>
    <name type="common">Castor bean</name>
    <dbReference type="NCBI Taxonomy" id="3988"/>
    <lineage>
        <taxon>Eukaryota</taxon>
        <taxon>Viridiplantae</taxon>
        <taxon>Streptophyta</taxon>
        <taxon>Embryophyta</taxon>
        <taxon>Tracheophyta</taxon>
        <taxon>Spermatophyta</taxon>
        <taxon>Magnoliopsida</taxon>
        <taxon>eudicotyledons</taxon>
        <taxon>Gunneridae</taxon>
        <taxon>Pentapetalae</taxon>
        <taxon>rosids</taxon>
        <taxon>fabids</taxon>
        <taxon>Malpighiales</taxon>
        <taxon>Euphorbiaceae</taxon>
        <taxon>Acalyphoideae</taxon>
        <taxon>Acalypheae</taxon>
        <taxon>Ricinus</taxon>
    </lineage>
</organism>
<dbReference type="Gene3D" id="3.40.50.300">
    <property type="entry name" value="P-loop containing nucleotide triphosphate hydrolases"/>
    <property type="match status" value="2"/>
</dbReference>
<evidence type="ECO:0000256" key="4">
    <source>
        <dbReference type="ARBA" id="ARBA00022840"/>
    </source>
</evidence>
<dbReference type="STRING" id="3988.B9RCM1"/>
<evidence type="ECO:0000313" key="7">
    <source>
        <dbReference type="EMBL" id="EEF51292.1"/>
    </source>
</evidence>
<feature type="domain" description="ABC transporter" evidence="6">
    <location>
        <begin position="58"/>
        <end position="223"/>
    </location>
</feature>
<dbReference type="InterPro" id="IPR017871">
    <property type="entry name" value="ABC_transporter-like_CS"/>
</dbReference>
<gene>
    <name evidence="7" type="ORF">RCOM_1690450</name>
</gene>
<dbReference type="PANTHER" id="PTHR24223">
    <property type="entry name" value="ATP-BINDING CASSETTE SUB-FAMILY C"/>
    <property type="match status" value="1"/>
</dbReference>
<dbReference type="eggNOG" id="KOG0054">
    <property type="taxonomic scope" value="Eukaryota"/>
</dbReference>
<comment type="similarity">
    <text evidence="1">Belongs to the ABC transporter superfamily. ABCC family. Conjugate transporter (TC 3.A.1.208) subfamily.</text>
</comment>
<keyword evidence="3" id="KW-0547">Nucleotide-binding</keyword>
<keyword evidence="7" id="KW-0378">Hydrolase</keyword>
<dbReference type="InterPro" id="IPR003439">
    <property type="entry name" value="ABC_transporter-like_ATP-bd"/>
</dbReference>
<proteinExistence type="inferred from homology"/>
<evidence type="ECO:0000256" key="3">
    <source>
        <dbReference type="ARBA" id="ARBA00022741"/>
    </source>
</evidence>
<evidence type="ECO:0000259" key="6">
    <source>
        <dbReference type="PROSITE" id="PS50893"/>
    </source>
</evidence>
<dbReference type="EC" id="7.6.2.2" evidence="2"/>
<comment type="catalytic activity">
    <reaction evidence="5">
        <text>ATP + H2O + xenobioticSide 1 = ADP + phosphate + xenobioticSide 2.</text>
        <dbReference type="EC" id="7.6.2.2"/>
    </reaction>
</comment>
<reference evidence="8" key="1">
    <citation type="journal article" date="2010" name="Nat. Biotechnol.">
        <title>Draft genome sequence of the oilseed species Ricinus communis.</title>
        <authorList>
            <person name="Chan A.P."/>
            <person name="Crabtree J."/>
            <person name="Zhao Q."/>
            <person name="Lorenzi H."/>
            <person name="Orvis J."/>
            <person name="Puiu D."/>
            <person name="Melake-Berhan A."/>
            <person name="Jones K.M."/>
            <person name="Redman J."/>
            <person name="Chen G."/>
            <person name="Cahoon E.B."/>
            <person name="Gedil M."/>
            <person name="Stanke M."/>
            <person name="Haas B.J."/>
            <person name="Wortman J.R."/>
            <person name="Fraser-Liggett C.M."/>
            <person name="Ravel J."/>
            <person name="Rabinowicz P.D."/>
        </authorList>
    </citation>
    <scope>NUCLEOTIDE SEQUENCE [LARGE SCALE GENOMIC DNA]</scope>
    <source>
        <strain evidence="8">cv. Hale</strain>
    </source>
</reference>
<evidence type="ECO:0000256" key="2">
    <source>
        <dbReference type="ARBA" id="ARBA00012191"/>
    </source>
</evidence>
<dbReference type="Proteomes" id="UP000008311">
    <property type="component" value="Unassembled WGS sequence"/>
</dbReference>
<evidence type="ECO:0000256" key="1">
    <source>
        <dbReference type="ARBA" id="ARBA00009726"/>
    </source>
</evidence>
<dbReference type="InParanoid" id="B9RCM1"/>
<dbReference type="PROSITE" id="PS00211">
    <property type="entry name" value="ABC_TRANSPORTER_1"/>
    <property type="match status" value="1"/>
</dbReference>
<dbReference type="GO" id="GO:0005524">
    <property type="term" value="F:ATP binding"/>
    <property type="evidence" value="ECO:0007669"/>
    <property type="project" value="UniProtKB-KW"/>
</dbReference>
<accession>B9RCM1</accession>
<dbReference type="EMBL" id="EQ973774">
    <property type="protein sequence ID" value="EEF51292.1"/>
    <property type="molecule type" value="Genomic_DNA"/>
</dbReference>
<name>B9RCM1_RICCO</name>
<dbReference type="InterPro" id="IPR027417">
    <property type="entry name" value="P-loop_NTPase"/>
</dbReference>